<name>A0ABY5ZEG4_9ACTN</name>
<feature type="domain" description="IclR-ED" evidence="6">
    <location>
        <begin position="98"/>
        <end position="277"/>
    </location>
</feature>
<dbReference type="InterPro" id="IPR036388">
    <property type="entry name" value="WH-like_DNA-bd_sf"/>
</dbReference>
<dbReference type="Proteomes" id="UP001058271">
    <property type="component" value="Chromosome"/>
</dbReference>
<sequence length="277" mass="29048">MKTAPGGAPARQAPAAVPVSRPDADEADRPGQTVATVERAMDVLIHFSRVSTPDLGVTEIATALSLSKAAVHRILTSLRTRNLVDFDAQTRRYRLGPLALNLGLTYLSHIGVRAVARPELAALSAATNETATLSIRIGDGRVYIDQVVPSREIAMSVEVGVPYPLHAGGSSKALLAFLPREEIDRVLAGGLPALTDKTITSVTALRRDLARVRTRGYAISAGERQSGAASVAAPILDGMGHVVAVVSVSGPAGRLEVDKVTPALLAAIERISAQLEH</sequence>
<evidence type="ECO:0000259" key="6">
    <source>
        <dbReference type="PROSITE" id="PS51078"/>
    </source>
</evidence>
<keyword evidence="1" id="KW-0805">Transcription regulation</keyword>
<dbReference type="SUPFAM" id="SSF55781">
    <property type="entry name" value="GAF domain-like"/>
    <property type="match status" value="1"/>
</dbReference>
<feature type="domain" description="HTH iclR-type" evidence="5">
    <location>
        <begin position="34"/>
        <end position="97"/>
    </location>
</feature>
<keyword evidence="8" id="KW-1185">Reference proteome</keyword>
<dbReference type="SUPFAM" id="SSF46785">
    <property type="entry name" value="Winged helix' DNA-binding domain"/>
    <property type="match status" value="1"/>
</dbReference>
<reference evidence="7" key="1">
    <citation type="submission" date="2021-04" db="EMBL/GenBank/DDBJ databases">
        <title>Biosynthetic gene clusters of Dactylosporangioum roseum.</title>
        <authorList>
            <person name="Hartkoorn R.C."/>
            <person name="Beaudoing E."/>
            <person name="Hot D."/>
            <person name="Moureu S."/>
        </authorList>
    </citation>
    <scope>NUCLEOTIDE SEQUENCE</scope>
    <source>
        <strain evidence="7">NRRL B-16295</strain>
    </source>
</reference>
<feature type="region of interest" description="Disordered" evidence="4">
    <location>
        <begin position="1"/>
        <end position="31"/>
    </location>
</feature>
<evidence type="ECO:0000256" key="2">
    <source>
        <dbReference type="ARBA" id="ARBA00023125"/>
    </source>
</evidence>
<dbReference type="EMBL" id="CP073721">
    <property type="protein sequence ID" value="UWZ40551.1"/>
    <property type="molecule type" value="Genomic_DNA"/>
</dbReference>
<evidence type="ECO:0000313" key="7">
    <source>
        <dbReference type="EMBL" id="UWZ40551.1"/>
    </source>
</evidence>
<evidence type="ECO:0000313" key="8">
    <source>
        <dbReference type="Proteomes" id="UP001058271"/>
    </source>
</evidence>
<dbReference type="PROSITE" id="PS51077">
    <property type="entry name" value="HTH_ICLR"/>
    <property type="match status" value="1"/>
</dbReference>
<dbReference type="Pfam" id="PF01614">
    <property type="entry name" value="IclR_C"/>
    <property type="match status" value="1"/>
</dbReference>
<keyword evidence="2" id="KW-0238">DNA-binding</keyword>
<dbReference type="PROSITE" id="PS51078">
    <property type="entry name" value="ICLR_ED"/>
    <property type="match status" value="1"/>
</dbReference>
<feature type="compositionally biased region" description="Low complexity" evidence="4">
    <location>
        <begin position="1"/>
        <end position="21"/>
    </location>
</feature>
<dbReference type="PANTHER" id="PTHR30136:SF35">
    <property type="entry name" value="HTH-TYPE TRANSCRIPTIONAL REGULATOR RV1719"/>
    <property type="match status" value="1"/>
</dbReference>
<dbReference type="InterPro" id="IPR050707">
    <property type="entry name" value="HTH_MetabolicPath_Reg"/>
</dbReference>
<dbReference type="InterPro" id="IPR036390">
    <property type="entry name" value="WH_DNA-bd_sf"/>
</dbReference>
<dbReference type="InterPro" id="IPR005471">
    <property type="entry name" value="Tscrpt_reg_IclR_N"/>
</dbReference>
<dbReference type="SMART" id="SM00346">
    <property type="entry name" value="HTH_ICLR"/>
    <property type="match status" value="1"/>
</dbReference>
<gene>
    <name evidence="7" type="ORF">Drose_23695</name>
</gene>
<dbReference type="Gene3D" id="3.30.450.40">
    <property type="match status" value="1"/>
</dbReference>
<dbReference type="PANTHER" id="PTHR30136">
    <property type="entry name" value="HELIX-TURN-HELIX TRANSCRIPTIONAL REGULATOR, ICLR FAMILY"/>
    <property type="match status" value="1"/>
</dbReference>
<evidence type="ECO:0000256" key="1">
    <source>
        <dbReference type="ARBA" id="ARBA00023015"/>
    </source>
</evidence>
<proteinExistence type="predicted"/>
<dbReference type="InterPro" id="IPR014757">
    <property type="entry name" value="Tscrpt_reg_IclR_C"/>
</dbReference>
<dbReference type="InterPro" id="IPR029016">
    <property type="entry name" value="GAF-like_dom_sf"/>
</dbReference>
<dbReference type="Gene3D" id="1.10.10.10">
    <property type="entry name" value="Winged helix-like DNA-binding domain superfamily/Winged helix DNA-binding domain"/>
    <property type="match status" value="1"/>
</dbReference>
<accession>A0ABY5ZEG4</accession>
<protein>
    <submittedName>
        <fullName evidence="7">IclR family transcriptional regulator</fullName>
    </submittedName>
</protein>
<organism evidence="7 8">
    <name type="scientific">Dactylosporangium roseum</name>
    <dbReference type="NCBI Taxonomy" id="47989"/>
    <lineage>
        <taxon>Bacteria</taxon>
        <taxon>Bacillati</taxon>
        <taxon>Actinomycetota</taxon>
        <taxon>Actinomycetes</taxon>
        <taxon>Micromonosporales</taxon>
        <taxon>Micromonosporaceae</taxon>
        <taxon>Dactylosporangium</taxon>
    </lineage>
</organism>
<keyword evidence="3" id="KW-0804">Transcription</keyword>
<evidence type="ECO:0000256" key="3">
    <source>
        <dbReference type="ARBA" id="ARBA00023163"/>
    </source>
</evidence>
<dbReference type="Pfam" id="PF09339">
    <property type="entry name" value="HTH_IclR"/>
    <property type="match status" value="1"/>
</dbReference>
<evidence type="ECO:0000256" key="4">
    <source>
        <dbReference type="SAM" id="MobiDB-lite"/>
    </source>
</evidence>
<evidence type="ECO:0000259" key="5">
    <source>
        <dbReference type="PROSITE" id="PS51077"/>
    </source>
</evidence>